<comment type="caution">
    <text evidence="8">The sequence shown here is derived from an EMBL/GenBank/DDBJ whole genome shotgun (WGS) entry which is preliminary data.</text>
</comment>
<evidence type="ECO:0000256" key="2">
    <source>
        <dbReference type="ARBA" id="ARBA00022771"/>
    </source>
</evidence>
<keyword evidence="3" id="KW-0862">Zinc</keyword>
<keyword evidence="1" id="KW-0479">Metal-binding</keyword>
<reference evidence="8" key="1">
    <citation type="journal article" date="2019" name="Genome Biol. Evol.">
        <title>The Rhododendron genome and chromosomal organization provide insight into shared whole-genome duplications across the heath family (Ericaceae).</title>
        <authorList>
            <person name="Soza V.L."/>
            <person name="Lindsley D."/>
            <person name="Waalkes A."/>
            <person name="Ramage E."/>
            <person name="Patwardhan R.P."/>
            <person name="Burton J.N."/>
            <person name="Adey A."/>
            <person name="Kumar A."/>
            <person name="Qiu R."/>
            <person name="Shendure J."/>
            <person name="Hall B."/>
        </authorList>
    </citation>
    <scope>NUCLEOTIDE SEQUENCE</scope>
    <source>
        <strain evidence="8">RSF 1966-606</strain>
    </source>
</reference>
<evidence type="ECO:0000256" key="3">
    <source>
        <dbReference type="ARBA" id="ARBA00022833"/>
    </source>
</evidence>
<dbReference type="OrthoDB" id="1739615at2759"/>
<dbReference type="InterPro" id="IPR010666">
    <property type="entry name" value="Znf_GRF"/>
</dbReference>
<evidence type="ECO:0000259" key="7">
    <source>
        <dbReference type="PROSITE" id="PS51999"/>
    </source>
</evidence>
<dbReference type="EMBL" id="QEFC01007075">
    <property type="protein sequence ID" value="KAE9444647.1"/>
    <property type="molecule type" value="Genomic_DNA"/>
</dbReference>
<gene>
    <name evidence="8" type="ORF">C3L33_23455</name>
</gene>
<organism evidence="8">
    <name type="scientific">Rhododendron williamsianum</name>
    <dbReference type="NCBI Taxonomy" id="262921"/>
    <lineage>
        <taxon>Eukaryota</taxon>
        <taxon>Viridiplantae</taxon>
        <taxon>Streptophyta</taxon>
        <taxon>Embryophyta</taxon>
        <taxon>Tracheophyta</taxon>
        <taxon>Spermatophyta</taxon>
        <taxon>Magnoliopsida</taxon>
        <taxon>eudicotyledons</taxon>
        <taxon>Gunneridae</taxon>
        <taxon>Pentapetalae</taxon>
        <taxon>asterids</taxon>
        <taxon>Ericales</taxon>
        <taxon>Ericaceae</taxon>
        <taxon>Ericoideae</taxon>
        <taxon>Rhodoreae</taxon>
        <taxon>Rhododendron</taxon>
    </lineage>
</organism>
<dbReference type="PROSITE" id="PS51999">
    <property type="entry name" value="ZF_GRF"/>
    <property type="match status" value="1"/>
</dbReference>
<dbReference type="PANTHER" id="PTHR33248">
    <property type="entry name" value="ZINC ION-BINDING PROTEIN"/>
    <property type="match status" value="1"/>
</dbReference>
<accession>A0A6A4KN70</accession>
<dbReference type="Pfam" id="PF06839">
    <property type="entry name" value="Zn_ribbon_GRF"/>
    <property type="match status" value="1"/>
</dbReference>
<evidence type="ECO:0000313" key="8">
    <source>
        <dbReference type="EMBL" id="KAE9444647.1"/>
    </source>
</evidence>
<evidence type="ECO:0000256" key="1">
    <source>
        <dbReference type="ARBA" id="ARBA00022723"/>
    </source>
</evidence>
<sequence length="162" mass="19117">MSSSSVSLGRSLTRKCLCGDEVVLKPSGTDLNPGRRFLGCPKYPDPNRCSFFEWVDDPICKRGKDVILEQKEMIGKLYDQIKYMQEKAKLFEDKAKEYEKKAQEYEDKAKEFDNMTQVYEWKIKEMKRMERKKIKEARTMERNFWMKLLVALLVLVGGCIFF</sequence>
<protein>
    <recommendedName>
        <fullName evidence="7">GRF-type domain-containing protein</fullName>
    </recommendedName>
</protein>
<keyword evidence="6" id="KW-0812">Transmembrane</keyword>
<evidence type="ECO:0000256" key="4">
    <source>
        <dbReference type="PROSITE-ProRule" id="PRU01343"/>
    </source>
</evidence>
<keyword evidence="6" id="KW-1133">Transmembrane helix</keyword>
<dbReference type="AlphaFoldDB" id="A0A6A4KN70"/>
<feature type="coiled-coil region" evidence="5">
    <location>
        <begin position="81"/>
        <end position="115"/>
    </location>
</feature>
<proteinExistence type="predicted"/>
<dbReference type="GO" id="GO:0008270">
    <property type="term" value="F:zinc ion binding"/>
    <property type="evidence" value="ECO:0007669"/>
    <property type="project" value="UniProtKB-KW"/>
</dbReference>
<name>A0A6A4KN70_9ERIC</name>
<keyword evidence="5" id="KW-0175">Coiled coil</keyword>
<keyword evidence="6" id="KW-0472">Membrane</keyword>
<evidence type="ECO:0000256" key="5">
    <source>
        <dbReference type="SAM" id="Coils"/>
    </source>
</evidence>
<keyword evidence="2 4" id="KW-0863">Zinc-finger</keyword>
<feature type="domain" description="GRF-type" evidence="7">
    <location>
        <begin position="16"/>
        <end position="58"/>
    </location>
</feature>
<feature type="transmembrane region" description="Helical" evidence="6">
    <location>
        <begin position="144"/>
        <end position="161"/>
    </location>
</feature>
<evidence type="ECO:0000256" key="6">
    <source>
        <dbReference type="SAM" id="Phobius"/>
    </source>
</evidence>
<feature type="non-terminal residue" evidence="8">
    <location>
        <position position="1"/>
    </location>
</feature>